<proteinExistence type="predicted"/>
<gene>
    <name evidence="1" type="ORF">A3F00_04900</name>
</gene>
<name>A0A1F5K9T6_9BACT</name>
<reference evidence="1 2" key="1">
    <citation type="journal article" date="2016" name="Nat. Commun.">
        <title>Thousands of microbial genomes shed light on interconnected biogeochemical processes in an aquifer system.</title>
        <authorList>
            <person name="Anantharaman K."/>
            <person name="Brown C.T."/>
            <person name="Hug L.A."/>
            <person name="Sharon I."/>
            <person name="Castelle C.J."/>
            <person name="Probst A.J."/>
            <person name="Thomas B.C."/>
            <person name="Singh A."/>
            <person name="Wilkins M.J."/>
            <person name="Karaoz U."/>
            <person name="Brodie E.L."/>
            <person name="Williams K.H."/>
            <person name="Hubbard S.S."/>
            <person name="Banfield J.F."/>
        </authorList>
    </citation>
    <scope>NUCLEOTIDE SEQUENCE [LARGE SCALE GENOMIC DNA]</scope>
</reference>
<dbReference type="AlphaFoldDB" id="A0A1F5K9T6"/>
<dbReference type="Proteomes" id="UP000176527">
    <property type="component" value="Unassembled WGS sequence"/>
</dbReference>
<sequence length="122" mass="14683">MLGIGSQLKWFEGKIMYPSYQWRSPSKRRVPRLLIENRALEVGILIYVEEPWVVFEETDIKVDQIEMNKTEPLKLYQYKFQLLPAKFKRQNTYQWMSRPSNALLLFGKDLKYYIKAFKRSSP</sequence>
<accession>A0A1F5K9T6</accession>
<protein>
    <submittedName>
        <fullName evidence="1">Uncharacterized protein</fullName>
    </submittedName>
</protein>
<organism evidence="1 2">
    <name type="scientific">Candidatus Daviesbacteria bacterium RIFCSPHIGHO2_12_FULL_37_11</name>
    <dbReference type="NCBI Taxonomy" id="1797777"/>
    <lineage>
        <taxon>Bacteria</taxon>
        <taxon>Candidatus Daviesiibacteriota</taxon>
    </lineage>
</organism>
<evidence type="ECO:0000313" key="1">
    <source>
        <dbReference type="EMBL" id="OGE37575.1"/>
    </source>
</evidence>
<evidence type="ECO:0000313" key="2">
    <source>
        <dbReference type="Proteomes" id="UP000176527"/>
    </source>
</evidence>
<comment type="caution">
    <text evidence="1">The sequence shown here is derived from an EMBL/GenBank/DDBJ whole genome shotgun (WGS) entry which is preliminary data.</text>
</comment>
<dbReference type="EMBL" id="MFDE01000039">
    <property type="protein sequence ID" value="OGE37575.1"/>
    <property type="molecule type" value="Genomic_DNA"/>
</dbReference>